<keyword evidence="2" id="KW-1185">Reference proteome</keyword>
<gene>
    <name evidence="1" type="ORF">EPA93_48065</name>
</gene>
<accession>A0A4V0Z0I2</accession>
<reference evidence="1 2" key="1">
    <citation type="submission" date="2019-01" db="EMBL/GenBank/DDBJ databases">
        <title>Ktedonosporobacter rubrisoli SCAWS-G2.</title>
        <authorList>
            <person name="Huang Y."/>
            <person name="Yan B."/>
        </authorList>
    </citation>
    <scope>NUCLEOTIDE SEQUENCE [LARGE SCALE GENOMIC DNA]</scope>
    <source>
        <strain evidence="1 2">SCAWS-G2</strain>
    </source>
</reference>
<organism evidence="1 2">
    <name type="scientific">Ktedonosporobacter rubrisoli</name>
    <dbReference type="NCBI Taxonomy" id="2509675"/>
    <lineage>
        <taxon>Bacteria</taxon>
        <taxon>Bacillati</taxon>
        <taxon>Chloroflexota</taxon>
        <taxon>Ktedonobacteria</taxon>
        <taxon>Ktedonobacterales</taxon>
        <taxon>Ktedonosporobacteraceae</taxon>
        <taxon>Ktedonosporobacter</taxon>
    </lineage>
</organism>
<dbReference type="AlphaFoldDB" id="A0A4V0Z0I2"/>
<dbReference type="EMBL" id="CP035758">
    <property type="protein sequence ID" value="QBD83311.1"/>
    <property type="molecule type" value="Genomic_DNA"/>
</dbReference>
<proteinExistence type="predicted"/>
<evidence type="ECO:0000313" key="2">
    <source>
        <dbReference type="Proteomes" id="UP000290365"/>
    </source>
</evidence>
<name>A0A4V0Z0I2_KTERU</name>
<dbReference type="RefSeq" id="WP_129894377.1">
    <property type="nucleotide sequence ID" value="NZ_CP035758.1"/>
</dbReference>
<evidence type="ECO:0000313" key="1">
    <source>
        <dbReference type="EMBL" id="QBD83311.1"/>
    </source>
</evidence>
<sequence length="184" mass="20258">MQVDDVHALLAESAQQNMTRVSTTIAPGELILLQVEPGDSFETVLAGISQQQHPVILVLPEQGPALSRVEHFAQLKGVQAPPIVGIVVPSSRMNALARFAYQYGITLFSSLEKAIAAGASLRSTFSQGETSEFVARSRQTGDRANQHIRGDGRFPLAPIHHPGPGTREWQYERSYWPRKLVHLR</sequence>
<dbReference type="KEGG" id="kbs:EPA93_48065"/>
<protein>
    <submittedName>
        <fullName evidence="1">Uncharacterized protein</fullName>
    </submittedName>
</protein>
<dbReference type="Proteomes" id="UP000290365">
    <property type="component" value="Chromosome"/>
</dbReference>